<evidence type="ECO:0000256" key="1">
    <source>
        <dbReference type="SAM" id="Phobius"/>
    </source>
</evidence>
<protein>
    <submittedName>
        <fullName evidence="2">Uncharacterized protein</fullName>
    </submittedName>
</protein>
<feature type="transmembrane region" description="Helical" evidence="1">
    <location>
        <begin position="18"/>
        <end position="37"/>
    </location>
</feature>
<reference evidence="2" key="1">
    <citation type="submission" date="2018-05" db="EMBL/GenBank/DDBJ databases">
        <authorList>
            <person name="Lanie J.A."/>
            <person name="Ng W.-L."/>
            <person name="Kazmierczak K.M."/>
            <person name="Andrzejewski T.M."/>
            <person name="Davidsen T.M."/>
            <person name="Wayne K.J."/>
            <person name="Tettelin H."/>
            <person name="Glass J.I."/>
            <person name="Rusch D."/>
            <person name="Podicherti R."/>
            <person name="Tsui H.-C.T."/>
            <person name="Winkler M.E."/>
        </authorList>
    </citation>
    <scope>NUCLEOTIDE SEQUENCE</scope>
</reference>
<evidence type="ECO:0000313" key="2">
    <source>
        <dbReference type="EMBL" id="SVB77539.1"/>
    </source>
</evidence>
<name>A0A382GRD1_9ZZZZ</name>
<keyword evidence="1" id="KW-0812">Transmembrane</keyword>
<dbReference type="AlphaFoldDB" id="A0A382GRD1"/>
<keyword evidence="1" id="KW-0472">Membrane</keyword>
<gene>
    <name evidence="2" type="ORF">METZ01_LOCUS230393</name>
</gene>
<dbReference type="EMBL" id="UINC01056928">
    <property type="protein sequence ID" value="SVB77539.1"/>
    <property type="molecule type" value="Genomic_DNA"/>
</dbReference>
<keyword evidence="1" id="KW-1133">Transmembrane helix</keyword>
<sequence>MKQEEFNLEKLKLETNRIWLDFLIKFGFLICAVFFVISSQTNLLTDKGSITNSYKITCGQNRCVIYNPKNGAYKPVIWDYMNAVKWSHQIGDKASF</sequence>
<accession>A0A382GRD1</accession>
<organism evidence="2">
    <name type="scientific">marine metagenome</name>
    <dbReference type="NCBI Taxonomy" id="408172"/>
    <lineage>
        <taxon>unclassified sequences</taxon>
        <taxon>metagenomes</taxon>
        <taxon>ecological metagenomes</taxon>
    </lineage>
</organism>
<proteinExistence type="predicted"/>